<dbReference type="SUPFAM" id="SSF52402">
    <property type="entry name" value="Adenine nucleotide alpha hydrolases-like"/>
    <property type="match status" value="1"/>
</dbReference>
<gene>
    <name evidence="10" type="ORF">SAMN06265795_104308</name>
</gene>
<evidence type="ECO:0000256" key="7">
    <source>
        <dbReference type="ARBA" id="ARBA00048741"/>
    </source>
</evidence>
<keyword evidence="6" id="KW-0315">Glutamine amidotransferase</keyword>
<dbReference type="GO" id="GO:0005524">
    <property type="term" value="F:ATP binding"/>
    <property type="evidence" value="ECO:0007669"/>
    <property type="project" value="UniProtKB-KW"/>
</dbReference>
<evidence type="ECO:0000256" key="2">
    <source>
        <dbReference type="ARBA" id="ARBA00005752"/>
    </source>
</evidence>
<comment type="pathway">
    <text evidence="1">Amino-acid biosynthesis; L-asparagine biosynthesis; L-asparagine from L-aspartate (L-Gln route): step 1/1.</text>
</comment>
<dbReference type="InterPro" id="IPR033738">
    <property type="entry name" value="AsnB_N"/>
</dbReference>
<evidence type="ECO:0000256" key="8">
    <source>
        <dbReference type="PIRSR" id="PIRSR001589-2"/>
    </source>
</evidence>
<evidence type="ECO:0000313" key="10">
    <source>
        <dbReference type="EMBL" id="SNS65682.1"/>
    </source>
</evidence>
<accession>A0A239GAD7</accession>
<evidence type="ECO:0000259" key="9">
    <source>
        <dbReference type="PROSITE" id="PS51278"/>
    </source>
</evidence>
<evidence type="ECO:0000256" key="4">
    <source>
        <dbReference type="ARBA" id="ARBA00022741"/>
    </source>
</evidence>
<dbReference type="InterPro" id="IPR001962">
    <property type="entry name" value="Asn_synthase"/>
</dbReference>
<keyword evidence="5 8" id="KW-0067">ATP-binding</keyword>
<evidence type="ECO:0000256" key="1">
    <source>
        <dbReference type="ARBA" id="ARBA00005187"/>
    </source>
</evidence>
<dbReference type="GO" id="GO:0006529">
    <property type="term" value="P:asparagine biosynthetic process"/>
    <property type="evidence" value="ECO:0007669"/>
    <property type="project" value="InterPro"/>
</dbReference>
<dbReference type="InterPro" id="IPR006426">
    <property type="entry name" value="Asn_synth_AEB"/>
</dbReference>
<dbReference type="Gene3D" id="3.60.20.10">
    <property type="entry name" value="Glutamine Phosphoribosylpyrophosphate, subunit 1, domain 1"/>
    <property type="match status" value="1"/>
</dbReference>
<dbReference type="Pfam" id="PF13522">
    <property type="entry name" value="GATase_6"/>
    <property type="match status" value="1"/>
</dbReference>
<feature type="domain" description="Glutamine amidotransferase type-2" evidence="9">
    <location>
        <begin position="1"/>
        <end position="207"/>
    </location>
</feature>
<dbReference type="EC" id="6.3.5.4" evidence="3"/>
<dbReference type="Proteomes" id="UP000198284">
    <property type="component" value="Unassembled WGS sequence"/>
</dbReference>
<protein>
    <recommendedName>
        <fullName evidence="3">asparagine synthase (glutamine-hydrolyzing)</fullName>
        <ecNumber evidence="3">6.3.5.4</ecNumber>
    </recommendedName>
</protein>
<feature type="binding site" evidence="8">
    <location>
        <position position="93"/>
    </location>
    <ligand>
        <name>L-glutamine</name>
        <dbReference type="ChEBI" id="CHEBI:58359"/>
    </ligand>
</feature>
<dbReference type="InterPro" id="IPR017932">
    <property type="entry name" value="GATase_2_dom"/>
</dbReference>
<name>A0A239GAD7_9BURK</name>
<evidence type="ECO:0000256" key="5">
    <source>
        <dbReference type="ARBA" id="ARBA00022840"/>
    </source>
</evidence>
<evidence type="ECO:0000313" key="11">
    <source>
        <dbReference type="Proteomes" id="UP000198284"/>
    </source>
</evidence>
<dbReference type="GO" id="GO:0004066">
    <property type="term" value="F:asparagine synthase (glutamine-hydrolyzing) activity"/>
    <property type="evidence" value="ECO:0007669"/>
    <property type="project" value="UniProtKB-EC"/>
</dbReference>
<dbReference type="SUPFAM" id="SSF56235">
    <property type="entry name" value="N-terminal nucleophile aminohydrolases (Ntn hydrolases)"/>
    <property type="match status" value="1"/>
</dbReference>
<keyword evidence="11" id="KW-1185">Reference proteome</keyword>
<dbReference type="EMBL" id="FZOT01000004">
    <property type="protein sequence ID" value="SNS65682.1"/>
    <property type="molecule type" value="Genomic_DNA"/>
</dbReference>
<dbReference type="PANTHER" id="PTHR43284">
    <property type="entry name" value="ASPARAGINE SYNTHETASE (GLUTAMINE-HYDROLYZING)"/>
    <property type="match status" value="1"/>
</dbReference>
<reference evidence="10 11" key="1">
    <citation type="submission" date="2017-06" db="EMBL/GenBank/DDBJ databases">
        <authorList>
            <person name="Kim H.J."/>
            <person name="Triplett B.A."/>
        </authorList>
    </citation>
    <scope>NUCLEOTIDE SEQUENCE [LARGE SCALE GENOMIC DNA]</scope>
    <source>
        <strain evidence="10 11">U15</strain>
    </source>
</reference>
<dbReference type="Gene3D" id="3.40.50.620">
    <property type="entry name" value="HUPs"/>
    <property type="match status" value="1"/>
</dbReference>
<dbReference type="PANTHER" id="PTHR43284:SF1">
    <property type="entry name" value="ASPARAGINE SYNTHETASE"/>
    <property type="match status" value="1"/>
</dbReference>
<dbReference type="PIRSF" id="PIRSF001589">
    <property type="entry name" value="Asn_synthetase_glu-h"/>
    <property type="match status" value="1"/>
</dbReference>
<keyword evidence="4 8" id="KW-0547">Nucleotide-binding</keyword>
<dbReference type="CDD" id="cd01991">
    <property type="entry name" value="Asn_synthase_B_C"/>
    <property type="match status" value="1"/>
</dbReference>
<comment type="similarity">
    <text evidence="2">Belongs to the asparagine synthetase family.</text>
</comment>
<dbReference type="PROSITE" id="PS51278">
    <property type="entry name" value="GATASE_TYPE_2"/>
    <property type="match status" value="1"/>
</dbReference>
<comment type="catalytic activity">
    <reaction evidence="7">
        <text>L-aspartate + L-glutamine + ATP + H2O = L-asparagine + L-glutamate + AMP + diphosphate + H(+)</text>
        <dbReference type="Rhea" id="RHEA:12228"/>
        <dbReference type="ChEBI" id="CHEBI:15377"/>
        <dbReference type="ChEBI" id="CHEBI:15378"/>
        <dbReference type="ChEBI" id="CHEBI:29985"/>
        <dbReference type="ChEBI" id="CHEBI:29991"/>
        <dbReference type="ChEBI" id="CHEBI:30616"/>
        <dbReference type="ChEBI" id="CHEBI:33019"/>
        <dbReference type="ChEBI" id="CHEBI:58048"/>
        <dbReference type="ChEBI" id="CHEBI:58359"/>
        <dbReference type="ChEBI" id="CHEBI:456215"/>
        <dbReference type="EC" id="6.3.5.4"/>
    </reaction>
</comment>
<dbReference type="CDD" id="cd00712">
    <property type="entry name" value="AsnB"/>
    <property type="match status" value="1"/>
</dbReference>
<dbReference type="AlphaFoldDB" id="A0A239GAD7"/>
<organism evidence="10 11">
    <name type="scientific">Noviherbaspirillum humi</name>
    <dbReference type="NCBI Taxonomy" id="1688639"/>
    <lineage>
        <taxon>Bacteria</taxon>
        <taxon>Pseudomonadati</taxon>
        <taxon>Pseudomonadota</taxon>
        <taxon>Betaproteobacteria</taxon>
        <taxon>Burkholderiales</taxon>
        <taxon>Oxalobacteraceae</taxon>
        <taxon>Noviherbaspirillum</taxon>
    </lineage>
</organism>
<dbReference type="NCBIfam" id="TIGR01536">
    <property type="entry name" value="asn_synth_AEB"/>
    <property type="match status" value="1"/>
</dbReference>
<dbReference type="InterPro" id="IPR051786">
    <property type="entry name" value="ASN_synthetase/amidase"/>
</dbReference>
<proteinExistence type="inferred from homology"/>
<evidence type="ECO:0000256" key="3">
    <source>
        <dbReference type="ARBA" id="ARBA00012737"/>
    </source>
</evidence>
<dbReference type="InterPro" id="IPR029055">
    <property type="entry name" value="Ntn_hydrolases_N"/>
</dbReference>
<dbReference type="InterPro" id="IPR014729">
    <property type="entry name" value="Rossmann-like_a/b/a_fold"/>
</dbReference>
<dbReference type="Pfam" id="PF00733">
    <property type="entry name" value="Asn_synthase"/>
    <property type="match status" value="1"/>
</dbReference>
<evidence type="ECO:0000256" key="6">
    <source>
        <dbReference type="ARBA" id="ARBA00022962"/>
    </source>
</evidence>
<sequence>MSHGRQIVPWDELALINARGPDSHGIENFQCRGFDVSLAHARLSIIDLSALAHQPMHDTASGWWITYNGEIYNYPEIRGELVSLGWSFRSSGDSEVLLKAWAQWGLDALPRFNGMFAFAAFHPLSGELWLVRDRFGVKPLAWGNLPEGGIVFSSSVSAVAGQVGGEIDTEYCARGARYKVFETAETGTPFINVRSVAAGSWTRIRITEAGTHVTEGAWYDLRKRVAMAAESVLSMTDDELFERCKHLLEDAVRVRLRCDVPVAVSLSGGLDSTTVASLASKEVPQLRGFTYGSPTAQASEGPAVERFGRETGIDVTYVWPSVGRRALGDALERTMGFQEAPFSGLSLLAQNQVYRIARQAGFKVLLGGQGGDELFAGYRKFFVVALREAVRRHEFQNIVGYVCSFGLMMLHEASQARMYWENLNRYRRNADAGFRLLNWQSTLENLWGAHDLTLSARQIDDVRQWSLPTLLRYEDRNSMGYGVESRLPFMDYRLLEMALALPARLKISNGYGKWALRKITAGTVPDSIRLNRKKRGFDVTQSWIQNGISTRLRCLIFDHRRILTGHLQKGADLDHLLSDAALSSDSNLLDEALMLAWLAKPVRANAAEKAVARVS</sequence>